<dbReference type="SUPFAM" id="SSF47819">
    <property type="entry name" value="HRDC-like"/>
    <property type="match status" value="2"/>
</dbReference>
<dbReference type="InterPro" id="IPR044876">
    <property type="entry name" value="HRDC_dom_sf"/>
</dbReference>
<dbReference type="HAMAP" id="MF_01899">
    <property type="entry name" value="RNase_D"/>
    <property type="match status" value="1"/>
</dbReference>
<dbReference type="RefSeq" id="WP_353294405.1">
    <property type="nucleotide sequence ID" value="NZ_BAABWH010000003.1"/>
</dbReference>
<evidence type="ECO:0000313" key="9">
    <source>
        <dbReference type="Proteomes" id="UP001481413"/>
    </source>
</evidence>
<evidence type="ECO:0000259" key="7">
    <source>
        <dbReference type="PROSITE" id="PS50967"/>
    </source>
</evidence>
<keyword evidence="9" id="KW-1185">Reference proteome</keyword>
<dbReference type="InterPro" id="IPR012337">
    <property type="entry name" value="RNaseH-like_sf"/>
</dbReference>
<keyword evidence="2 6" id="KW-0819">tRNA processing</keyword>
<dbReference type="PROSITE" id="PS50967">
    <property type="entry name" value="HRDC"/>
    <property type="match status" value="1"/>
</dbReference>
<comment type="cofactor">
    <cofactor evidence="6">
        <name>a divalent metal cation</name>
        <dbReference type="ChEBI" id="CHEBI:60240"/>
    </cofactor>
</comment>
<comment type="similarity">
    <text evidence="6">Belongs to the RNase D family.</text>
</comment>
<keyword evidence="4 6" id="KW-0378">Hydrolase</keyword>
<evidence type="ECO:0000256" key="3">
    <source>
        <dbReference type="ARBA" id="ARBA00022722"/>
    </source>
</evidence>
<dbReference type="InterPro" id="IPR010997">
    <property type="entry name" value="HRDC-like_sf"/>
</dbReference>
<dbReference type="Pfam" id="PF00570">
    <property type="entry name" value="HRDC"/>
    <property type="match status" value="1"/>
</dbReference>
<dbReference type="EC" id="3.1.13.5" evidence="6"/>
<dbReference type="CDD" id="cd06142">
    <property type="entry name" value="RNaseD_exo"/>
    <property type="match status" value="1"/>
</dbReference>
<dbReference type="InterPro" id="IPR006292">
    <property type="entry name" value="RNase_D"/>
</dbReference>
<evidence type="ECO:0000256" key="6">
    <source>
        <dbReference type="HAMAP-Rule" id="MF_01899"/>
    </source>
</evidence>
<dbReference type="Gene3D" id="3.30.420.10">
    <property type="entry name" value="Ribonuclease H-like superfamily/Ribonuclease H"/>
    <property type="match status" value="1"/>
</dbReference>
<organism evidence="8 9">
    <name type="scientific">Thalassolituus maritimus</name>
    <dbReference type="NCBI Taxonomy" id="484498"/>
    <lineage>
        <taxon>Bacteria</taxon>
        <taxon>Pseudomonadati</taxon>
        <taxon>Pseudomonadota</taxon>
        <taxon>Gammaproteobacteria</taxon>
        <taxon>Oceanospirillales</taxon>
        <taxon>Oceanospirillaceae</taxon>
        <taxon>Thalassolituus</taxon>
    </lineage>
</organism>
<evidence type="ECO:0000256" key="2">
    <source>
        <dbReference type="ARBA" id="ARBA00022694"/>
    </source>
</evidence>
<dbReference type="EMBL" id="BAABWH010000003">
    <property type="protein sequence ID" value="GAA6145384.1"/>
    <property type="molecule type" value="Genomic_DNA"/>
</dbReference>
<dbReference type="SMART" id="SM00341">
    <property type="entry name" value="HRDC"/>
    <property type="match status" value="1"/>
</dbReference>
<dbReference type="SMART" id="SM00474">
    <property type="entry name" value="35EXOc"/>
    <property type="match status" value="1"/>
</dbReference>
<dbReference type="InterPro" id="IPR051086">
    <property type="entry name" value="RNase_D-like"/>
</dbReference>
<evidence type="ECO:0000256" key="1">
    <source>
        <dbReference type="ARBA" id="ARBA00022490"/>
    </source>
</evidence>
<sequence>MVNVIAPVPAPLWIADDKTLQEACRRWSEADFLAVDTEFVRTSTFYPKPGLIQVADNHGAALIDPLAVSDWSDFRALMVSSDVVKVFHSCAEDLEVCKRIFDEVPSPLFDTQIAMALTGFGSSVGFQRAVNELLELDIPKEATRTDWLQRPLTEVQMEYATADVHYLHYLYPMLVARLEEKDRLSWLYEECERLVDSAREPEGDYRLAYHRVKSGWKLRPQEQCVLQYLAEWREQQARLKDVPRNKVADDPTLWNIARFKARNRDQLVKAGMRPHIVRDAGKQVLALVQRGLEQDAENWPQQLQRPLSIDDGNVLKSMKKVVVRCAEALDIPAELLANKKTLEAMIRSEQDDLPPHLSGWRKEQIADALVKHLKEIRQ</sequence>
<evidence type="ECO:0000313" key="8">
    <source>
        <dbReference type="EMBL" id="GAA6145384.1"/>
    </source>
</evidence>
<evidence type="ECO:0000256" key="4">
    <source>
        <dbReference type="ARBA" id="ARBA00022801"/>
    </source>
</evidence>
<comment type="subcellular location">
    <subcellularLocation>
        <location evidence="6">Cytoplasm</location>
    </subcellularLocation>
</comment>
<comment type="function">
    <text evidence="6">Exonuclease involved in the 3' processing of various precursor tRNAs. Initiates hydrolysis at the 3'-terminus of an RNA molecule and releases 5'-mononucleotides.</text>
</comment>
<dbReference type="PANTHER" id="PTHR47649:SF1">
    <property type="entry name" value="RIBONUCLEASE D"/>
    <property type="match status" value="1"/>
</dbReference>
<keyword evidence="5 6" id="KW-0269">Exonuclease</keyword>
<dbReference type="Pfam" id="PF21293">
    <property type="entry name" value="RNAseD_HRDC_C"/>
    <property type="match status" value="1"/>
</dbReference>
<proteinExistence type="inferred from homology"/>
<comment type="catalytic activity">
    <reaction evidence="6">
        <text>Exonucleolytic cleavage that removes extra residues from the 3'-terminus of tRNA to produce 5'-mononucleotides.</text>
        <dbReference type="EC" id="3.1.13.5"/>
    </reaction>
</comment>
<protein>
    <recommendedName>
        <fullName evidence="6">Ribonuclease D</fullName>
        <shortName evidence="6">RNase D</shortName>
        <ecNumber evidence="6">3.1.13.5</ecNumber>
    </recommendedName>
</protein>
<feature type="domain" description="HRDC" evidence="7">
    <location>
        <begin position="219"/>
        <end position="298"/>
    </location>
</feature>
<name>A0ABP9ZZ45_9GAMM</name>
<dbReference type="Proteomes" id="UP001481413">
    <property type="component" value="Unassembled WGS sequence"/>
</dbReference>
<dbReference type="InterPro" id="IPR048579">
    <property type="entry name" value="RNAseD_HRDC_C"/>
</dbReference>
<keyword evidence="3 6" id="KW-0540">Nuclease</keyword>
<dbReference type="PANTHER" id="PTHR47649">
    <property type="entry name" value="RIBONUCLEASE D"/>
    <property type="match status" value="1"/>
</dbReference>
<accession>A0ABP9ZZ45</accession>
<dbReference type="Gene3D" id="1.10.150.80">
    <property type="entry name" value="HRDC domain"/>
    <property type="match status" value="2"/>
</dbReference>
<comment type="caution">
    <text evidence="8">The sequence shown here is derived from an EMBL/GenBank/DDBJ whole genome shotgun (WGS) entry which is preliminary data.</text>
</comment>
<keyword evidence="1 6" id="KW-0963">Cytoplasm</keyword>
<dbReference type="InterPro" id="IPR002121">
    <property type="entry name" value="HRDC_dom"/>
</dbReference>
<dbReference type="Pfam" id="PF01612">
    <property type="entry name" value="DNA_pol_A_exo1"/>
    <property type="match status" value="1"/>
</dbReference>
<dbReference type="NCBIfam" id="TIGR01388">
    <property type="entry name" value="rnd"/>
    <property type="match status" value="1"/>
</dbReference>
<evidence type="ECO:0000256" key="5">
    <source>
        <dbReference type="ARBA" id="ARBA00022839"/>
    </source>
</evidence>
<gene>
    <name evidence="6 8" type="primary">rnd</name>
    <name evidence="8" type="ORF">NBRC116585_15020</name>
</gene>
<dbReference type="SUPFAM" id="SSF53098">
    <property type="entry name" value="Ribonuclease H-like"/>
    <property type="match status" value="1"/>
</dbReference>
<dbReference type="InterPro" id="IPR002562">
    <property type="entry name" value="3'-5'_exonuclease_dom"/>
</dbReference>
<reference evidence="8 9" key="1">
    <citation type="submission" date="2024-04" db="EMBL/GenBank/DDBJ databases">
        <title>Draft genome sequence of Thalassolituus maritimus NBRC 116585.</title>
        <authorList>
            <person name="Miyakawa T."/>
            <person name="Kusuya Y."/>
            <person name="Miura T."/>
        </authorList>
    </citation>
    <scope>NUCLEOTIDE SEQUENCE [LARGE SCALE GENOMIC DNA]</scope>
    <source>
        <strain evidence="8 9">5NW40-0001</strain>
    </source>
</reference>
<dbReference type="InterPro" id="IPR036397">
    <property type="entry name" value="RNaseH_sf"/>
</dbReference>